<protein>
    <submittedName>
        <fullName evidence="3">Uncharacterized protein</fullName>
    </submittedName>
</protein>
<feature type="region of interest" description="Disordered" evidence="2">
    <location>
        <begin position="133"/>
        <end position="162"/>
    </location>
</feature>
<accession>A0A9Q3GCV3</accession>
<evidence type="ECO:0000256" key="2">
    <source>
        <dbReference type="SAM" id="MobiDB-lite"/>
    </source>
</evidence>
<name>A0A9Q3GCV3_9BASI</name>
<feature type="compositionally biased region" description="Basic and acidic residues" evidence="2">
    <location>
        <begin position="137"/>
        <end position="162"/>
    </location>
</feature>
<organism evidence="3 4">
    <name type="scientific">Austropuccinia psidii MF-1</name>
    <dbReference type="NCBI Taxonomy" id="1389203"/>
    <lineage>
        <taxon>Eukaryota</taxon>
        <taxon>Fungi</taxon>
        <taxon>Dikarya</taxon>
        <taxon>Basidiomycota</taxon>
        <taxon>Pucciniomycotina</taxon>
        <taxon>Pucciniomycetes</taxon>
        <taxon>Pucciniales</taxon>
        <taxon>Sphaerophragmiaceae</taxon>
        <taxon>Austropuccinia</taxon>
    </lineage>
</organism>
<feature type="compositionally biased region" description="Polar residues" evidence="2">
    <location>
        <begin position="1"/>
        <end position="14"/>
    </location>
</feature>
<feature type="region of interest" description="Disordered" evidence="2">
    <location>
        <begin position="1"/>
        <end position="35"/>
    </location>
</feature>
<feature type="compositionally biased region" description="Basic and acidic residues" evidence="2">
    <location>
        <begin position="337"/>
        <end position="354"/>
    </location>
</feature>
<keyword evidence="1" id="KW-0175">Coiled coil</keyword>
<reference evidence="3" key="1">
    <citation type="submission" date="2021-03" db="EMBL/GenBank/DDBJ databases">
        <title>Draft genome sequence of rust myrtle Austropuccinia psidii MF-1, a brazilian biotype.</title>
        <authorList>
            <person name="Quecine M.C."/>
            <person name="Pachon D.M.R."/>
            <person name="Bonatelli M.L."/>
            <person name="Correr F.H."/>
            <person name="Franceschini L.M."/>
            <person name="Leite T.F."/>
            <person name="Margarido G.R.A."/>
            <person name="Almeida C.A."/>
            <person name="Ferrarezi J.A."/>
            <person name="Labate C.A."/>
        </authorList>
    </citation>
    <scope>NUCLEOTIDE SEQUENCE</scope>
    <source>
        <strain evidence="3">MF-1</strain>
    </source>
</reference>
<dbReference type="AlphaFoldDB" id="A0A9Q3GCV3"/>
<feature type="region of interest" description="Disordered" evidence="2">
    <location>
        <begin position="330"/>
        <end position="358"/>
    </location>
</feature>
<comment type="caution">
    <text evidence="3">The sequence shown here is derived from an EMBL/GenBank/DDBJ whole genome shotgun (WGS) entry which is preliminary data.</text>
</comment>
<keyword evidence="4" id="KW-1185">Reference proteome</keyword>
<proteinExistence type="predicted"/>
<evidence type="ECO:0000313" key="3">
    <source>
        <dbReference type="EMBL" id="MBW0462206.1"/>
    </source>
</evidence>
<gene>
    <name evidence="3" type="ORF">O181_001921</name>
</gene>
<evidence type="ECO:0000313" key="4">
    <source>
        <dbReference type="Proteomes" id="UP000765509"/>
    </source>
</evidence>
<dbReference type="Proteomes" id="UP000765509">
    <property type="component" value="Unassembled WGS sequence"/>
</dbReference>
<feature type="coiled-coil region" evidence="1">
    <location>
        <begin position="222"/>
        <end position="277"/>
    </location>
</feature>
<evidence type="ECO:0000256" key="1">
    <source>
        <dbReference type="SAM" id="Coils"/>
    </source>
</evidence>
<dbReference type="EMBL" id="AVOT02000304">
    <property type="protein sequence ID" value="MBW0462206.1"/>
    <property type="molecule type" value="Genomic_DNA"/>
</dbReference>
<sequence length="389" mass="45610">MSPVHLSNLSFQRNQPEDRECLSRARGPGRGHLGRSDDWKAMDQVLQLHQLLKDLFKWSMDNMRLNLAFHWEELGARFQKICLKEIDFKELMVITKGWNTTRKFRLLEVRENRIMENQATIQDQWPRATILHNPRRLPGEDKDTRAKKDHLQPEEERVRPKDPEAVGFGERIAQEPEVVLMNSIISSPSNRNITPTQLEYNVVTPESNLKGYSLWFQMFQYVEKTQKQISELEESQDRMKILTAAMDKIVKNLQERHAQLRKASKEANKRLNLVSEEQHHITRDRDCLDQDINKLFNVCHSMKPQPQGHVMDNPYHQDDIKPDAMLMNQERSPSKYQDGDNMSHSENKDLKKLPETSSWPKFSGTGEYDHMELLDYIDGLFIDIPSIPD</sequence>